<evidence type="ECO:0000256" key="15">
    <source>
        <dbReference type="ARBA" id="ARBA00023180"/>
    </source>
</evidence>
<proteinExistence type="predicted"/>
<evidence type="ECO:0000256" key="9">
    <source>
        <dbReference type="ARBA" id="ARBA00022677"/>
    </source>
</evidence>
<dbReference type="InterPro" id="IPR011030">
    <property type="entry name" value="Lipovitellin_superhlx_dom"/>
</dbReference>
<dbReference type="PANTHER" id="PTHR13769">
    <property type="entry name" value="APOLIPOPROTEIN B"/>
    <property type="match status" value="1"/>
</dbReference>
<evidence type="ECO:0000256" key="14">
    <source>
        <dbReference type="ARBA" id="ARBA00023166"/>
    </source>
</evidence>
<evidence type="ECO:0000256" key="3">
    <source>
        <dbReference type="ARBA" id="ARBA00004613"/>
    </source>
</evidence>
<evidence type="ECO:0000256" key="18">
    <source>
        <dbReference type="PROSITE-ProRule" id="PRU00557"/>
    </source>
</evidence>
<gene>
    <name evidence="21" type="ORF">DPMN_192633</name>
</gene>
<evidence type="ECO:0000256" key="1">
    <source>
        <dbReference type="ARBA" id="ARBA00004496"/>
    </source>
</evidence>
<evidence type="ECO:0000256" key="10">
    <source>
        <dbReference type="ARBA" id="ARBA00022710"/>
    </source>
</evidence>
<dbReference type="SMART" id="SM00638">
    <property type="entry name" value="LPD_N"/>
    <property type="match status" value="1"/>
</dbReference>
<keyword evidence="7" id="KW-0153">Cholesterol metabolism</keyword>
<dbReference type="GO" id="GO:0005811">
    <property type="term" value="C:lipid droplet"/>
    <property type="evidence" value="ECO:0007669"/>
    <property type="project" value="UniProtKB-SubCell"/>
</dbReference>
<dbReference type="SUPFAM" id="SSF56968">
    <property type="entry name" value="Lipovitellin-phosvitin complex, beta-sheet shell regions"/>
    <property type="match status" value="2"/>
</dbReference>
<dbReference type="GO" id="GO:0005319">
    <property type="term" value="F:lipid transporter activity"/>
    <property type="evidence" value="ECO:0007669"/>
    <property type="project" value="InterPro"/>
</dbReference>
<sequence>MRAHDNCVSSRHSFISILLGILTITGSLNAAALPKDSCDKQDTFFKAKHTYMYDYTIKTESEFGGVSKSKSGSLISCRVTFKVPRNCKVLMELSGCTLKERDKGASPGDIAVYKPVPNSQGFLDDLQRYELHFQVNKGVIVAESIMADDRETLHSLNIKRGLLSAIQFHILESQDYHNPVQEVDIFGNCPTNYTFSTRERNTVHTYKNLRQCHIRQIFKTQFTSPLSLIRTMHGGFLEGPISEGIYPFVSEVNCDYRLGNANRLNRVTCVQSQYFQPLAYQHGDQVLSAKATISQDLVLATPSDKLPKVDESTQGRSVIDIRFDFGSVDTEHVTKSELVATFQELMYAFNNGGYTYTDVPIKFDRLVQKFRHSSVEAMHAIMPAKDAEKENAFYQDALLSCGSEACLRCMVACLKMGHVDPMQEGLFIGSLVHIGDVQDDILKSIYEHLKKKGDFNTMLMLPLGTALSHKVHSEDAVISADSSTGQVIHDALEMYNTNCVAGSPVNTERQMNIAVKTIANMGAALIKRYTDSHYGQDPFIPKATQCLLSKNIPVSVKISYVKLMESWGTETQYTPIPAEIQSTFLTIVNDPTLDVTLRALTFKVLAETYDSDLIMKLIDTMKNQQDVFQFKSYMLAFVRTLLENDDLGMKRIREAWESAVGKATDALNLPVTYARQKTSTVINLSQYFKHMLADLWGGNLYVDLVYDPSFDLFSMLRVSLNYHHGDHKYNIAELSINMHGFDLLADVLTQKLSISVGDLFNMYQQAMGQGQGQGQSHSENLFKFQQSIVNAVNEILDQVNHPGMFNFDFGVELKLQGKNVVFISIQEVMVLARALGASLPAGSSLMQMYLQKAMAGMDLINKFKNIELVGLEKVLPTCAGLPLNMTVNVGGFNYIHIDLTSNALMFMAQQSPNIEAISEQQIVFASEMTGRLEIPVGGSVHSSGIEMTLLAGSERGGKFKVKYGYDDVMVTTENPSKKRIQFSLQPILLSKSKDSERLLHFSGKMYLLHHSGSQILFNDPNVETTDWYCMPEDTQMTNIIGRSFCAKFTHANVTGSSQHAYFPLSGPFDLSVKMTQRDGVTWYDHVWEYFIEQQADGALVDNLRYSHRAEGSMMNRYFYWHLTNNRKTGDLIVDSEWPEMSLSYHGDWTSLKTANLYDFHYTDLITYLQEPYLGWGYRIYHKHDVGNMRLKFFYISPTLSGQWQLNITATKSETEPDKAVADVEFMASYHCSQDYPMLYAFHLIPEYAMAHGDTSEVHFSMHKVTEGMQQTAHTTVKLYDKVITVDSTLAPVAPGQFKGHHDITYDFDGKQRTMTFSGLLTMVPTDHHLLMTTTMDMKGEGFTMHINQSFQHVYQQSITVDADIDFKNSEASSGRLKRSLSSIYEKFKKLEGVIVSEVNHLGAAILGHDNPAEVMLPQQPVARPQPQFPQIPAIPSVWELPSWNSKVNFAVRIQPKFADGAIPGQSPPEAMDIVVDLTHKHPWNAGYRDNVVHAVFGRNLNALRFYVNSEATLTDTELDGSPRYTRDGSLDTFRYHGNMNIQQLQPGTLNYELDI</sequence>
<keyword evidence="4" id="KW-0813">Transport</keyword>
<organism evidence="21 22">
    <name type="scientific">Dreissena polymorpha</name>
    <name type="common">Zebra mussel</name>
    <name type="synonym">Mytilus polymorpha</name>
    <dbReference type="NCBI Taxonomy" id="45954"/>
    <lineage>
        <taxon>Eukaryota</taxon>
        <taxon>Metazoa</taxon>
        <taxon>Spiralia</taxon>
        <taxon>Lophotrochozoa</taxon>
        <taxon>Mollusca</taxon>
        <taxon>Bivalvia</taxon>
        <taxon>Autobranchia</taxon>
        <taxon>Heteroconchia</taxon>
        <taxon>Euheterodonta</taxon>
        <taxon>Imparidentia</taxon>
        <taxon>Neoheterodontei</taxon>
        <taxon>Myida</taxon>
        <taxon>Dreissenoidea</taxon>
        <taxon>Dreissenidae</taxon>
        <taxon>Dreissena</taxon>
    </lineage>
</organism>
<dbReference type="Gene3D" id="2.30.230.10">
    <property type="entry name" value="Lipovitellin, beta-sheet shell regions, chain A"/>
    <property type="match status" value="1"/>
</dbReference>
<dbReference type="Pfam" id="PF09172">
    <property type="entry name" value="Vit_open_b-sht"/>
    <property type="match status" value="1"/>
</dbReference>
<dbReference type="InterPro" id="IPR015255">
    <property type="entry name" value="Vitellinogen_open_b-sht"/>
</dbReference>
<dbReference type="GO" id="GO:0034362">
    <property type="term" value="C:low-density lipoprotein particle"/>
    <property type="evidence" value="ECO:0007669"/>
    <property type="project" value="UniProtKB-KW"/>
</dbReference>
<keyword evidence="15" id="KW-0325">Glycoprotein</keyword>
<protein>
    <recommendedName>
        <fullName evidence="20">Vitellogenin domain-containing protein</fullName>
    </recommendedName>
</protein>
<dbReference type="PROSITE" id="PS51211">
    <property type="entry name" value="VITELLOGENIN"/>
    <property type="match status" value="1"/>
</dbReference>
<dbReference type="SUPFAM" id="SSF48431">
    <property type="entry name" value="Lipovitellin-phosvitin complex, superhelical domain"/>
    <property type="match status" value="1"/>
</dbReference>
<evidence type="ECO:0000256" key="13">
    <source>
        <dbReference type="ARBA" id="ARBA00023098"/>
    </source>
</evidence>
<evidence type="ECO:0000256" key="6">
    <source>
        <dbReference type="ARBA" id="ARBA00022525"/>
    </source>
</evidence>
<evidence type="ECO:0000256" key="19">
    <source>
        <dbReference type="SAM" id="SignalP"/>
    </source>
</evidence>
<dbReference type="GO" id="GO:0008201">
    <property type="term" value="F:heparin binding"/>
    <property type="evidence" value="ECO:0007669"/>
    <property type="project" value="UniProtKB-KW"/>
</dbReference>
<dbReference type="InterPro" id="IPR009454">
    <property type="entry name" value="Lipid_transpt_open_b-sht"/>
</dbReference>
<dbReference type="EMBL" id="JAIWYP010000017">
    <property type="protein sequence ID" value="KAH3693230.1"/>
    <property type="molecule type" value="Genomic_DNA"/>
</dbReference>
<keyword evidence="6" id="KW-0964">Secreted</keyword>
<feature type="chain" id="PRO_5039324964" description="Vitellogenin domain-containing protein" evidence="19">
    <location>
        <begin position="31"/>
        <end position="1555"/>
    </location>
</feature>
<evidence type="ECO:0000256" key="2">
    <source>
        <dbReference type="ARBA" id="ARBA00004502"/>
    </source>
</evidence>
<evidence type="ECO:0000256" key="8">
    <source>
        <dbReference type="ARBA" id="ARBA00022674"/>
    </source>
</evidence>
<keyword evidence="22" id="KW-1185">Reference proteome</keyword>
<keyword evidence="16" id="KW-0753">Steroid metabolism</keyword>
<keyword evidence="17" id="KW-0850">VLDL</keyword>
<evidence type="ECO:0000256" key="12">
    <source>
        <dbReference type="ARBA" id="ARBA00023055"/>
    </source>
</evidence>
<dbReference type="PANTHER" id="PTHR13769:SF1">
    <property type="entry name" value="APOLIPOPROTEIN B-100"/>
    <property type="match status" value="1"/>
</dbReference>
<dbReference type="Proteomes" id="UP000828390">
    <property type="component" value="Unassembled WGS sequence"/>
</dbReference>
<evidence type="ECO:0000256" key="7">
    <source>
        <dbReference type="ARBA" id="ARBA00022548"/>
    </source>
</evidence>
<keyword evidence="5" id="KW-0963">Cytoplasm</keyword>
<evidence type="ECO:0000256" key="11">
    <source>
        <dbReference type="ARBA" id="ARBA00022729"/>
    </source>
</evidence>
<reference evidence="21" key="1">
    <citation type="journal article" date="2019" name="bioRxiv">
        <title>The Genome of the Zebra Mussel, Dreissena polymorpha: A Resource for Invasive Species Research.</title>
        <authorList>
            <person name="McCartney M.A."/>
            <person name="Auch B."/>
            <person name="Kono T."/>
            <person name="Mallez S."/>
            <person name="Zhang Y."/>
            <person name="Obille A."/>
            <person name="Becker A."/>
            <person name="Abrahante J.E."/>
            <person name="Garbe J."/>
            <person name="Badalamenti J.P."/>
            <person name="Herman A."/>
            <person name="Mangelson H."/>
            <person name="Liachko I."/>
            <person name="Sullivan S."/>
            <person name="Sone E.D."/>
            <person name="Koren S."/>
            <person name="Silverstein K.A.T."/>
            <person name="Beckman K.B."/>
            <person name="Gohl D.M."/>
        </authorList>
    </citation>
    <scope>NUCLEOTIDE SEQUENCE</scope>
    <source>
        <strain evidence="21">Duluth1</strain>
        <tissue evidence="21">Whole animal</tissue>
    </source>
</reference>
<feature type="signal peptide" evidence="19">
    <location>
        <begin position="1"/>
        <end position="30"/>
    </location>
</feature>
<evidence type="ECO:0000256" key="5">
    <source>
        <dbReference type="ARBA" id="ARBA00022490"/>
    </source>
</evidence>
<keyword evidence="12" id="KW-0445">Lipid transport</keyword>
<dbReference type="Pfam" id="PF01347">
    <property type="entry name" value="Vitellogenin_N"/>
    <property type="match status" value="1"/>
</dbReference>
<feature type="domain" description="Vitellogenin" evidence="20">
    <location>
        <begin position="45"/>
        <end position="716"/>
    </location>
</feature>
<comment type="subcellular location">
    <subcellularLocation>
        <location evidence="1">Cytoplasm</location>
    </subcellularLocation>
    <subcellularLocation>
        <location evidence="2">Lipid droplet</location>
    </subcellularLocation>
    <subcellularLocation>
        <location evidence="3">Secreted</location>
    </subcellularLocation>
</comment>
<reference evidence="21" key="2">
    <citation type="submission" date="2020-11" db="EMBL/GenBank/DDBJ databases">
        <authorList>
            <person name="McCartney M.A."/>
            <person name="Auch B."/>
            <person name="Kono T."/>
            <person name="Mallez S."/>
            <person name="Becker A."/>
            <person name="Gohl D.M."/>
            <person name="Silverstein K.A.T."/>
            <person name="Koren S."/>
            <person name="Bechman K.B."/>
            <person name="Herman A."/>
            <person name="Abrahante J.E."/>
            <person name="Garbe J."/>
        </authorList>
    </citation>
    <scope>NUCLEOTIDE SEQUENCE</scope>
    <source>
        <strain evidence="21">Duluth1</strain>
        <tissue evidence="21">Whole animal</tissue>
    </source>
</reference>
<dbReference type="Pfam" id="PF06448">
    <property type="entry name" value="DUF1081"/>
    <property type="match status" value="1"/>
</dbReference>
<evidence type="ECO:0000256" key="17">
    <source>
        <dbReference type="ARBA" id="ARBA00023313"/>
    </source>
</evidence>
<keyword evidence="13" id="KW-0443">Lipid metabolism</keyword>
<comment type="caution">
    <text evidence="18">Lacks conserved residue(s) required for the propagation of feature annotation.</text>
</comment>
<name>A0A9D4BFA6_DREPO</name>
<dbReference type="InterPro" id="IPR015819">
    <property type="entry name" value="Lipid_transp_b-sht_shell"/>
</dbReference>
<dbReference type="GO" id="GO:0005737">
    <property type="term" value="C:cytoplasm"/>
    <property type="evidence" value="ECO:0007669"/>
    <property type="project" value="UniProtKB-SubCell"/>
</dbReference>
<keyword evidence="14" id="KW-1207">Sterol metabolism</keyword>
<keyword evidence="11 19" id="KW-0732">Signal</keyword>
<keyword evidence="9" id="KW-0551">Lipid droplet</keyword>
<dbReference type="InterPro" id="IPR001747">
    <property type="entry name" value="Vitellogenin_N"/>
</dbReference>
<evidence type="ECO:0000313" key="21">
    <source>
        <dbReference type="EMBL" id="KAH3693230.1"/>
    </source>
</evidence>
<evidence type="ECO:0000259" key="20">
    <source>
        <dbReference type="PROSITE" id="PS51211"/>
    </source>
</evidence>
<dbReference type="InterPro" id="IPR015816">
    <property type="entry name" value="Vitellinogen_b-sht_N"/>
</dbReference>
<comment type="caution">
    <text evidence="21">The sequence shown here is derived from an EMBL/GenBank/DDBJ whole genome shotgun (WGS) entry which is preliminary data.</text>
</comment>
<evidence type="ECO:0000256" key="4">
    <source>
        <dbReference type="ARBA" id="ARBA00022448"/>
    </source>
</evidence>
<keyword evidence="10" id="KW-0427">LDL</keyword>
<keyword evidence="8" id="KW-0358">Heparin-binding</keyword>
<dbReference type="GO" id="GO:0008203">
    <property type="term" value="P:cholesterol metabolic process"/>
    <property type="evidence" value="ECO:0007669"/>
    <property type="project" value="UniProtKB-KW"/>
</dbReference>
<dbReference type="Gene3D" id="1.25.10.20">
    <property type="entry name" value="Vitellinogen, superhelical"/>
    <property type="match status" value="1"/>
</dbReference>
<evidence type="ECO:0000313" key="22">
    <source>
        <dbReference type="Proteomes" id="UP000828390"/>
    </source>
</evidence>
<evidence type="ECO:0000256" key="16">
    <source>
        <dbReference type="ARBA" id="ARBA00023221"/>
    </source>
</evidence>
<feature type="non-terminal residue" evidence="21">
    <location>
        <position position="1555"/>
    </location>
</feature>
<accession>A0A9D4BFA6</accession>
<dbReference type="InterPro" id="IPR052418">
    <property type="entry name" value="Apolipoprotein_B"/>
</dbReference>
<dbReference type="GO" id="GO:0034361">
    <property type="term" value="C:very-low-density lipoprotein particle"/>
    <property type="evidence" value="ECO:0007669"/>
    <property type="project" value="UniProtKB-KW"/>
</dbReference>